<evidence type="ECO:0000313" key="2">
    <source>
        <dbReference type="Proteomes" id="UP000707731"/>
    </source>
</evidence>
<proteinExistence type="predicted"/>
<gene>
    <name evidence="1" type="ORF">IU449_12060</name>
</gene>
<evidence type="ECO:0000313" key="1">
    <source>
        <dbReference type="EMBL" id="MBF6355268.1"/>
    </source>
</evidence>
<dbReference type="RefSeq" id="WP_195001885.1">
    <property type="nucleotide sequence ID" value="NZ_JADLQN010000001.1"/>
</dbReference>
<sequence length="181" mass="20427">MLYFETKGYTFAADIFDAYLANHGPDYEYIISAENVKQIVQTQVVIDTAAAHVDWIKQEAKRNPDMIGTTQEITHPWEPITVTDNSDVVLALGTFSVAVGADALVQRSGETLQAEIRYRIYAYDLYDFDKTVDWTSMDVELSVKKGLNHDMRQLEEAGWARSFKARGNTEALGDYSWSGNL</sequence>
<reference evidence="1 2" key="1">
    <citation type="submission" date="2020-10" db="EMBL/GenBank/DDBJ databases">
        <title>Identification of Nocardia species via Next-generation sequencing and recognition of intraspecies genetic diversity.</title>
        <authorList>
            <person name="Li P."/>
            <person name="Li P."/>
            <person name="Lu B."/>
        </authorList>
    </citation>
    <scope>NUCLEOTIDE SEQUENCE [LARGE SCALE GENOMIC DNA]</scope>
    <source>
        <strain evidence="1 2">BJ06-0143</strain>
    </source>
</reference>
<dbReference type="Proteomes" id="UP000707731">
    <property type="component" value="Unassembled WGS sequence"/>
</dbReference>
<keyword evidence="2" id="KW-1185">Reference proteome</keyword>
<protein>
    <submittedName>
        <fullName evidence="1">Uncharacterized protein</fullName>
    </submittedName>
</protein>
<dbReference type="EMBL" id="JADLQN010000001">
    <property type="protein sequence ID" value="MBF6355268.1"/>
    <property type="molecule type" value="Genomic_DNA"/>
</dbReference>
<organism evidence="1 2">
    <name type="scientific">Nocardia higoensis</name>
    <dbReference type="NCBI Taxonomy" id="228599"/>
    <lineage>
        <taxon>Bacteria</taxon>
        <taxon>Bacillati</taxon>
        <taxon>Actinomycetota</taxon>
        <taxon>Actinomycetes</taxon>
        <taxon>Mycobacteriales</taxon>
        <taxon>Nocardiaceae</taxon>
        <taxon>Nocardia</taxon>
    </lineage>
</organism>
<name>A0ABS0D9W3_9NOCA</name>
<comment type="caution">
    <text evidence="1">The sequence shown here is derived from an EMBL/GenBank/DDBJ whole genome shotgun (WGS) entry which is preliminary data.</text>
</comment>
<accession>A0ABS0D9W3</accession>